<name>A0AAV5GY85_9BASI</name>
<keyword evidence="2" id="KW-1133">Transmembrane helix</keyword>
<comment type="caution">
    <text evidence="3">The sequence shown here is derived from an EMBL/GenBank/DDBJ whole genome shotgun (WGS) entry which is preliminary data.</text>
</comment>
<feature type="region of interest" description="Disordered" evidence="1">
    <location>
        <begin position="1"/>
        <end position="25"/>
    </location>
</feature>
<keyword evidence="2" id="KW-0472">Membrane</keyword>
<reference evidence="3 4" key="1">
    <citation type="submission" date="2021-12" db="EMBL/GenBank/DDBJ databases">
        <title>High titer production of polyol ester of fatty acids by Rhodotorula paludigena BS15 towards product separation-free biomass refinery.</title>
        <authorList>
            <person name="Mano J."/>
            <person name="Ono H."/>
            <person name="Tanaka T."/>
            <person name="Naito K."/>
            <person name="Sushida H."/>
            <person name="Ike M."/>
            <person name="Tokuyasu K."/>
            <person name="Kitaoka M."/>
        </authorList>
    </citation>
    <scope>NUCLEOTIDE SEQUENCE [LARGE SCALE GENOMIC DNA]</scope>
    <source>
        <strain evidence="3 4">BS15</strain>
    </source>
</reference>
<feature type="region of interest" description="Disordered" evidence="1">
    <location>
        <begin position="621"/>
        <end position="649"/>
    </location>
</feature>
<feature type="compositionally biased region" description="Low complexity" evidence="1">
    <location>
        <begin position="444"/>
        <end position="456"/>
    </location>
</feature>
<dbReference type="AlphaFoldDB" id="A0AAV5GY85"/>
<feature type="compositionally biased region" description="Polar residues" evidence="1">
    <location>
        <begin position="621"/>
        <end position="642"/>
    </location>
</feature>
<gene>
    <name evidence="3" type="ORF">Rhopal_006530-T1</name>
</gene>
<protein>
    <recommendedName>
        <fullName evidence="5">SAM domain-containing protein</fullName>
    </recommendedName>
</protein>
<feature type="compositionally biased region" description="Polar residues" evidence="1">
    <location>
        <begin position="560"/>
        <end position="573"/>
    </location>
</feature>
<evidence type="ECO:0000256" key="1">
    <source>
        <dbReference type="SAM" id="MobiDB-lite"/>
    </source>
</evidence>
<feature type="region of interest" description="Disordered" evidence="1">
    <location>
        <begin position="560"/>
        <end position="587"/>
    </location>
</feature>
<feature type="region of interest" description="Disordered" evidence="1">
    <location>
        <begin position="147"/>
        <end position="275"/>
    </location>
</feature>
<evidence type="ECO:0000313" key="3">
    <source>
        <dbReference type="EMBL" id="GJN93473.1"/>
    </source>
</evidence>
<organism evidence="3 4">
    <name type="scientific">Rhodotorula paludigena</name>
    <dbReference type="NCBI Taxonomy" id="86838"/>
    <lineage>
        <taxon>Eukaryota</taxon>
        <taxon>Fungi</taxon>
        <taxon>Dikarya</taxon>
        <taxon>Basidiomycota</taxon>
        <taxon>Pucciniomycotina</taxon>
        <taxon>Microbotryomycetes</taxon>
        <taxon>Sporidiobolales</taxon>
        <taxon>Sporidiobolaceae</taxon>
        <taxon>Rhodotorula</taxon>
    </lineage>
</organism>
<dbReference type="Proteomes" id="UP001342314">
    <property type="component" value="Unassembled WGS sequence"/>
</dbReference>
<feature type="region of interest" description="Disordered" evidence="1">
    <location>
        <begin position="290"/>
        <end position="315"/>
    </location>
</feature>
<feature type="transmembrane region" description="Helical" evidence="2">
    <location>
        <begin position="666"/>
        <end position="687"/>
    </location>
</feature>
<feature type="compositionally biased region" description="Basic and acidic residues" evidence="1">
    <location>
        <begin position="213"/>
        <end position="227"/>
    </location>
</feature>
<feature type="region of interest" description="Disordered" evidence="1">
    <location>
        <begin position="328"/>
        <end position="528"/>
    </location>
</feature>
<proteinExistence type="predicted"/>
<feature type="compositionally biased region" description="Acidic residues" evidence="1">
    <location>
        <begin position="577"/>
        <end position="587"/>
    </location>
</feature>
<feature type="compositionally biased region" description="Low complexity" evidence="1">
    <location>
        <begin position="382"/>
        <end position="393"/>
    </location>
</feature>
<evidence type="ECO:0000256" key="2">
    <source>
        <dbReference type="SAM" id="Phobius"/>
    </source>
</evidence>
<feature type="compositionally biased region" description="Polar residues" evidence="1">
    <location>
        <begin position="249"/>
        <end position="259"/>
    </location>
</feature>
<evidence type="ECO:0000313" key="4">
    <source>
        <dbReference type="Proteomes" id="UP001342314"/>
    </source>
</evidence>
<sequence>MGDLASQAEAPTVKHEKKAPLSPTISGGLARSLNVSSQSRNLVSEEELASLPPNPKLWLPSHLSLYLASTLSLAPLIRTDVTSFIITSRLSGRTFLRLREQDLEDLGINVLWRKALLEAREVLRREALDGRVLWGFEGAAFSAATPELAAGRPSKPEHRRRNSWQLSSAHAGSRLDVEGSASEDESSKEEWKQSWRRLQSGGAAGRRVKGLRKAFETVEEVSERGSPEKSGGSSGRSTRRSAHLARNPFPSQWRTTPQQARGPHTRSDSIDSAMSEASIDSLDGKYAVPLSTSLSAPSDDPFFAPVRTSSRARPLSLELERASTRLELDLAVPPRSPTRSSATTTSETSRPLPFVLESPAPRQPVKQAQKPVLRPEGTLSRAAAKAADAAANGAPGGSGTLRARKVSFRELEGQQKDNAVGQNDEEDEEEEEEQTIRPIKRDLSTASSLSSASASAPDWGLPSPTSPSSHGKASSLAELFGLDMPRSAQKAKPTNEEDELVTMFVPGLPRPREEQADEVATEGVSRGGKKGSLVLVRKSQFAALQRRMSEVEAQLAAALSSNGDSSAAMTPQASGAEDGDDDDDDDRVWEYKGEEVTGERLREMEGKMQNLELNAQHLATSLPASPTPSARRQQIPSSTTDEQYAEQEPLEDGVWPIDGWRQLSGYVVAASIGIGIVAGEVVAAKILGLRRR</sequence>
<dbReference type="EMBL" id="BQKY01000014">
    <property type="protein sequence ID" value="GJN93473.1"/>
    <property type="molecule type" value="Genomic_DNA"/>
</dbReference>
<keyword evidence="2" id="KW-0812">Transmembrane</keyword>
<feature type="compositionally biased region" description="Acidic residues" evidence="1">
    <location>
        <begin position="423"/>
        <end position="433"/>
    </location>
</feature>
<accession>A0AAV5GY85</accession>
<evidence type="ECO:0008006" key="5">
    <source>
        <dbReference type="Google" id="ProtNLM"/>
    </source>
</evidence>
<feature type="compositionally biased region" description="Low complexity" evidence="1">
    <location>
        <begin position="337"/>
        <end position="351"/>
    </location>
</feature>
<keyword evidence="4" id="KW-1185">Reference proteome</keyword>